<evidence type="ECO:0000313" key="3">
    <source>
        <dbReference type="Proteomes" id="UP000185911"/>
    </source>
</evidence>
<keyword evidence="1" id="KW-1133">Transmembrane helix</keyword>
<proteinExistence type="predicted"/>
<reference evidence="2 3" key="1">
    <citation type="submission" date="2017-01" db="EMBL/GenBank/DDBJ databases">
        <title>Genome sequence of Rhodoferax antarcticus ANT.BR, a psychrophilic purple nonsulfur bacterium from an Antarctic microbial mat.</title>
        <authorList>
            <person name="Baker J."/>
            <person name="Riester C."/>
            <person name="Skinner B."/>
            <person name="Newell A."/>
            <person name="Swingley W."/>
            <person name="Madigan M."/>
            <person name="Jung D."/>
            <person name="Asao M."/>
            <person name="Chen M."/>
            <person name="Loughlin P."/>
            <person name="Pan H."/>
            <person name="Lin S."/>
            <person name="Li N."/>
            <person name="Shaw J."/>
            <person name="Prado M."/>
            <person name="Sherman C."/>
            <person name="Li X."/>
            <person name="Tang J."/>
            <person name="Blankenship R."/>
            <person name="Zhao T."/>
            <person name="Touchman J."/>
            <person name="Sattley M."/>
        </authorList>
    </citation>
    <scope>NUCLEOTIDE SEQUENCE [LARGE SCALE GENOMIC DNA]</scope>
    <source>
        <strain evidence="2 3">ANT.BR</strain>
    </source>
</reference>
<organism evidence="2 3">
    <name type="scientific">Rhodoferax antarcticus ANT.BR</name>
    <dbReference type="NCBI Taxonomy" id="1111071"/>
    <lineage>
        <taxon>Bacteria</taxon>
        <taxon>Pseudomonadati</taxon>
        <taxon>Pseudomonadota</taxon>
        <taxon>Betaproteobacteria</taxon>
        <taxon>Burkholderiales</taxon>
        <taxon>Comamonadaceae</taxon>
        <taxon>Rhodoferax</taxon>
    </lineage>
</organism>
<gene>
    <name evidence="2" type="ORF">BLL52_2886</name>
</gene>
<protein>
    <recommendedName>
        <fullName evidence="4">DUF502 domain-containing protein</fullName>
    </recommendedName>
</protein>
<feature type="transmembrane region" description="Helical" evidence="1">
    <location>
        <begin position="12"/>
        <end position="32"/>
    </location>
</feature>
<dbReference type="Proteomes" id="UP000185911">
    <property type="component" value="Unassembled WGS sequence"/>
</dbReference>
<dbReference type="PANTHER" id="PTHR31876">
    <property type="entry name" value="COV-LIKE PROTEIN 1"/>
    <property type="match status" value="1"/>
</dbReference>
<evidence type="ECO:0000256" key="1">
    <source>
        <dbReference type="SAM" id="Phobius"/>
    </source>
</evidence>
<dbReference type="AlphaFoldDB" id="A0A1Q8YFJ4"/>
<evidence type="ECO:0008006" key="4">
    <source>
        <dbReference type="Google" id="ProtNLM"/>
    </source>
</evidence>
<dbReference type="PANTHER" id="PTHR31876:SF26">
    <property type="entry name" value="PROTEIN LIKE COV 2"/>
    <property type="match status" value="1"/>
</dbReference>
<sequence>MKRISQYFFRGLITFLPLVLTVYLLILFISWIEGSAMAVIRPVLGDFYLPGLGIALGAGVILALGFLVSQPISARLLSWVELPFTNLPVVKSIYSSLKNFADYFAPHDKPAQQVVLLSMPGHELSIVGLVTRRSLKGLPRGLGDLDDRVAVYLPMGYMIGGYTVFVPRSWTSPIDMSVEEAMRSALIAFMASNPGENKV</sequence>
<name>A0A1Q8YFJ4_9BURK</name>
<keyword evidence="1" id="KW-0812">Transmembrane</keyword>
<evidence type="ECO:0000313" key="2">
    <source>
        <dbReference type="EMBL" id="OLP06650.1"/>
    </source>
</evidence>
<dbReference type="InterPro" id="IPR007462">
    <property type="entry name" value="COV1-like"/>
</dbReference>
<dbReference type="RefSeq" id="WP_075587043.1">
    <property type="nucleotide sequence ID" value="NZ_MSYM01000013.1"/>
</dbReference>
<comment type="caution">
    <text evidence="2">The sequence shown here is derived from an EMBL/GenBank/DDBJ whole genome shotgun (WGS) entry which is preliminary data.</text>
</comment>
<dbReference type="EMBL" id="MSYM01000013">
    <property type="protein sequence ID" value="OLP06650.1"/>
    <property type="molecule type" value="Genomic_DNA"/>
</dbReference>
<dbReference type="Pfam" id="PF04367">
    <property type="entry name" value="DUF502"/>
    <property type="match status" value="1"/>
</dbReference>
<keyword evidence="3" id="KW-1185">Reference proteome</keyword>
<keyword evidence="1" id="KW-0472">Membrane</keyword>
<accession>A0A1Q8YFJ4</accession>
<feature type="transmembrane region" description="Helical" evidence="1">
    <location>
        <begin position="47"/>
        <end position="68"/>
    </location>
</feature>